<dbReference type="AlphaFoldDB" id="A0A8J2TPH6"/>
<evidence type="ECO:0000313" key="2">
    <source>
        <dbReference type="EMBL" id="GFZ86837.1"/>
    </source>
</evidence>
<evidence type="ECO:0000313" key="3">
    <source>
        <dbReference type="Proteomes" id="UP000602050"/>
    </source>
</evidence>
<comment type="caution">
    <text evidence="2">The sequence shown here is derived from an EMBL/GenBank/DDBJ whole genome shotgun (WGS) entry which is preliminary data.</text>
</comment>
<dbReference type="RefSeq" id="WP_188393075.1">
    <property type="nucleotide sequence ID" value="NZ_BMEV01000070.1"/>
</dbReference>
<dbReference type="Proteomes" id="UP000602050">
    <property type="component" value="Unassembled WGS sequence"/>
</dbReference>
<name>A0A8J2TPH6_9BACI</name>
<reference evidence="2" key="2">
    <citation type="submission" date="2020-09" db="EMBL/GenBank/DDBJ databases">
        <authorList>
            <person name="Sun Q."/>
            <person name="Zhou Y."/>
        </authorList>
    </citation>
    <scope>NUCLEOTIDE SEQUENCE</scope>
    <source>
        <strain evidence="2">CGMCC 1.12360</strain>
    </source>
</reference>
<protein>
    <recommendedName>
        <fullName evidence="1">PilZ domain-containing protein</fullName>
    </recommendedName>
</protein>
<proteinExistence type="predicted"/>
<dbReference type="EMBL" id="BMEV01000070">
    <property type="protein sequence ID" value="GFZ86837.1"/>
    <property type="molecule type" value="Genomic_DNA"/>
</dbReference>
<feature type="domain" description="PilZ" evidence="1">
    <location>
        <begin position="97"/>
        <end position="207"/>
    </location>
</feature>
<dbReference type="Pfam" id="PF07238">
    <property type="entry name" value="PilZ"/>
    <property type="match status" value="1"/>
</dbReference>
<gene>
    <name evidence="2" type="ORF">GCM10010978_28360</name>
</gene>
<reference evidence="2" key="1">
    <citation type="journal article" date="2014" name="Int. J. Syst. Evol. Microbiol.">
        <title>Complete genome sequence of Corynebacterium casei LMG S-19264T (=DSM 44701T), isolated from a smear-ripened cheese.</title>
        <authorList>
            <consortium name="US DOE Joint Genome Institute (JGI-PGF)"/>
            <person name="Walter F."/>
            <person name="Albersmeier A."/>
            <person name="Kalinowski J."/>
            <person name="Ruckert C."/>
        </authorList>
    </citation>
    <scope>NUCLEOTIDE SEQUENCE</scope>
    <source>
        <strain evidence="2">CGMCC 1.12360</strain>
    </source>
</reference>
<dbReference type="GO" id="GO:0035438">
    <property type="term" value="F:cyclic-di-GMP binding"/>
    <property type="evidence" value="ECO:0007669"/>
    <property type="project" value="InterPro"/>
</dbReference>
<evidence type="ECO:0000259" key="1">
    <source>
        <dbReference type="Pfam" id="PF07238"/>
    </source>
</evidence>
<sequence>MDKHIPPNFWKGQVLEILTPDEEFYFTQILEYEPSLLVKQPVNKESLPMTIESSMPVTVYFQDHQKEIYSFDTMIFQLQSKKFVLKKPSIHSLKKAERRRYFRILVAVNMSITIQSEYPFINEDTLHTNTYDISGGGLSFLHPTKPVEVGMSVHGKLFLVKDGKHHEISFKGKAVKALRLGNGMYKISLQFVEMEESKRSEIIRFCMYKQIELRNKLKGAVTD</sequence>
<keyword evidence="3" id="KW-1185">Reference proteome</keyword>
<dbReference type="Gene3D" id="2.40.10.220">
    <property type="entry name" value="predicted glycosyltransferase like domains"/>
    <property type="match status" value="1"/>
</dbReference>
<accession>A0A8J2TPH6</accession>
<dbReference type="InterPro" id="IPR009875">
    <property type="entry name" value="PilZ_domain"/>
</dbReference>
<organism evidence="2 3">
    <name type="scientific">Compostibacillus humi</name>
    <dbReference type="NCBI Taxonomy" id="1245525"/>
    <lineage>
        <taxon>Bacteria</taxon>
        <taxon>Bacillati</taxon>
        <taxon>Bacillota</taxon>
        <taxon>Bacilli</taxon>
        <taxon>Bacillales</taxon>
        <taxon>Bacillaceae</taxon>
        <taxon>Compostibacillus</taxon>
    </lineage>
</organism>